<evidence type="ECO:0000256" key="1">
    <source>
        <dbReference type="SAM" id="MobiDB-lite"/>
    </source>
</evidence>
<accession>A0AAV0B8R4</accession>
<dbReference type="EMBL" id="CALTRL010004118">
    <property type="protein sequence ID" value="CAH7682483.1"/>
    <property type="molecule type" value="Genomic_DNA"/>
</dbReference>
<comment type="caution">
    <text evidence="2">The sequence shown here is derived from an EMBL/GenBank/DDBJ whole genome shotgun (WGS) entry which is preliminary data.</text>
</comment>
<organism evidence="2 3">
    <name type="scientific">Phakopsora pachyrhizi</name>
    <name type="common">Asian soybean rust disease fungus</name>
    <dbReference type="NCBI Taxonomy" id="170000"/>
    <lineage>
        <taxon>Eukaryota</taxon>
        <taxon>Fungi</taxon>
        <taxon>Dikarya</taxon>
        <taxon>Basidiomycota</taxon>
        <taxon>Pucciniomycotina</taxon>
        <taxon>Pucciniomycetes</taxon>
        <taxon>Pucciniales</taxon>
        <taxon>Phakopsoraceae</taxon>
        <taxon>Phakopsora</taxon>
    </lineage>
</organism>
<sequence length="178" mass="20116">MFEEPNITSKSSDISTRSTGGLHHDSSSETLTYDISNDQKNSYCMNYLFTPDIIPHSLTNLDSFAKYDSGDTALLVCELPGYAISPIQASNQYKSGGQICSFKKFDKNLTFTNMKKSKMKIASAPHFKTQLSTFERFKTPSSLSPRLRSKFRSLIRGKNIYLVRNSQNIIVFSDFYVS</sequence>
<dbReference type="Proteomes" id="UP001153365">
    <property type="component" value="Unassembled WGS sequence"/>
</dbReference>
<evidence type="ECO:0000313" key="3">
    <source>
        <dbReference type="Proteomes" id="UP001153365"/>
    </source>
</evidence>
<protein>
    <submittedName>
        <fullName evidence="2">Expressed protein</fullName>
    </submittedName>
</protein>
<proteinExistence type="predicted"/>
<evidence type="ECO:0000313" key="2">
    <source>
        <dbReference type="EMBL" id="CAH7682483.1"/>
    </source>
</evidence>
<keyword evidence="3" id="KW-1185">Reference proteome</keyword>
<gene>
    <name evidence="2" type="ORF">PPACK8108_LOCUS15415</name>
</gene>
<reference evidence="2" key="1">
    <citation type="submission" date="2022-06" db="EMBL/GenBank/DDBJ databases">
        <authorList>
            <consortium name="SYNGENTA / RWTH Aachen University"/>
        </authorList>
    </citation>
    <scope>NUCLEOTIDE SEQUENCE</scope>
</reference>
<name>A0AAV0B8R4_PHAPC</name>
<dbReference type="AlphaFoldDB" id="A0AAV0B8R4"/>
<feature type="compositionally biased region" description="Polar residues" evidence="1">
    <location>
        <begin position="1"/>
        <end position="19"/>
    </location>
</feature>
<feature type="region of interest" description="Disordered" evidence="1">
    <location>
        <begin position="1"/>
        <end position="27"/>
    </location>
</feature>